<feature type="transmembrane region" description="Helical" evidence="6">
    <location>
        <begin position="139"/>
        <end position="161"/>
    </location>
</feature>
<feature type="transmembrane region" description="Helical" evidence="6">
    <location>
        <begin position="201"/>
        <end position="220"/>
    </location>
</feature>
<dbReference type="GO" id="GO:0016020">
    <property type="term" value="C:membrane"/>
    <property type="evidence" value="ECO:0007669"/>
    <property type="project" value="UniProtKB-SubCell"/>
</dbReference>
<feature type="transmembrane region" description="Helical" evidence="6">
    <location>
        <begin position="167"/>
        <end position="189"/>
    </location>
</feature>
<dbReference type="InterPro" id="IPR020846">
    <property type="entry name" value="MFS_dom"/>
</dbReference>
<evidence type="ECO:0000256" key="3">
    <source>
        <dbReference type="ARBA" id="ARBA00022692"/>
    </source>
</evidence>
<dbReference type="STRING" id="1121416.SAMN02745220_02802"/>
<dbReference type="OrthoDB" id="9812221at2"/>
<dbReference type="PROSITE" id="PS50850">
    <property type="entry name" value="MFS"/>
    <property type="match status" value="1"/>
</dbReference>
<evidence type="ECO:0000313" key="9">
    <source>
        <dbReference type="Proteomes" id="UP000184603"/>
    </source>
</evidence>
<dbReference type="InterPro" id="IPR011701">
    <property type="entry name" value="MFS"/>
</dbReference>
<dbReference type="PRINTS" id="PR01036">
    <property type="entry name" value="TCRTETB"/>
</dbReference>
<dbReference type="Gene3D" id="1.20.1250.20">
    <property type="entry name" value="MFS general substrate transporter like domains"/>
    <property type="match status" value="1"/>
</dbReference>
<feature type="transmembrane region" description="Helical" evidence="6">
    <location>
        <begin position="330"/>
        <end position="349"/>
    </location>
</feature>
<dbReference type="AlphaFoldDB" id="A0A1M7Y9L9"/>
<dbReference type="GO" id="GO:0022857">
    <property type="term" value="F:transmembrane transporter activity"/>
    <property type="evidence" value="ECO:0007669"/>
    <property type="project" value="InterPro"/>
</dbReference>
<protein>
    <submittedName>
        <fullName evidence="8">Drug resistance transporter, EmrB/QacA subfamily</fullName>
    </submittedName>
</protein>
<accession>A0A1M7Y9L9</accession>
<dbReference type="PANTHER" id="PTHR42718">
    <property type="entry name" value="MAJOR FACILITATOR SUPERFAMILY MULTIDRUG TRANSPORTER MFSC"/>
    <property type="match status" value="1"/>
</dbReference>
<keyword evidence="9" id="KW-1185">Reference proteome</keyword>
<name>A0A1M7Y9L9_9BACT</name>
<dbReference type="FunFam" id="1.20.1250.20:FF:000503">
    <property type="entry name" value="Drug resistance transporter, EmrB/QacA subfamily"/>
    <property type="match status" value="1"/>
</dbReference>
<evidence type="ECO:0000256" key="5">
    <source>
        <dbReference type="ARBA" id="ARBA00023136"/>
    </source>
</evidence>
<feature type="transmembrane region" description="Helical" evidence="6">
    <location>
        <begin position="104"/>
        <end position="127"/>
    </location>
</feature>
<feature type="transmembrane region" description="Helical" evidence="6">
    <location>
        <begin position="432"/>
        <end position="455"/>
    </location>
</feature>
<feature type="transmembrane region" description="Helical" evidence="6">
    <location>
        <begin position="264"/>
        <end position="289"/>
    </location>
</feature>
<dbReference type="RefSeq" id="WP_073614102.1">
    <property type="nucleotide sequence ID" value="NZ_FRFE01000013.1"/>
</dbReference>
<feature type="domain" description="Major facilitator superfamily (MFS) profile" evidence="7">
    <location>
        <begin position="15"/>
        <end position="462"/>
    </location>
</feature>
<evidence type="ECO:0000259" key="7">
    <source>
        <dbReference type="PROSITE" id="PS50850"/>
    </source>
</evidence>
<keyword evidence="2" id="KW-0813">Transport</keyword>
<feature type="transmembrane region" description="Helical" evidence="6">
    <location>
        <begin position="49"/>
        <end position="69"/>
    </location>
</feature>
<dbReference type="CDD" id="cd17321">
    <property type="entry name" value="MFS_MMR_MDR_like"/>
    <property type="match status" value="1"/>
</dbReference>
<dbReference type="PANTHER" id="PTHR42718:SF9">
    <property type="entry name" value="MAJOR FACILITATOR SUPERFAMILY MULTIDRUG TRANSPORTER MFSC"/>
    <property type="match status" value="1"/>
</dbReference>
<dbReference type="Gene3D" id="1.20.1720.10">
    <property type="entry name" value="Multidrug resistance protein D"/>
    <property type="match status" value="1"/>
</dbReference>
<feature type="transmembrane region" description="Helical" evidence="6">
    <location>
        <begin position="81"/>
        <end position="98"/>
    </location>
</feature>
<dbReference type="EMBL" id="FRFE01000013">
    <property type="protein sequence ID" value="SHO49335.1"/>
    <property type="molecule type" value="Genomic_DNA"/>
</dbReference>
<gene>
    <name evidence="8" type="ORF">SAMN02745220_02802</name>
</gene>
<feature type="transmembrane region" description="Helical" evidence="6">
    <location>
        <begin position="395"/>
        <end position="420"/>
    </location>
</feature>
<dbReference type="SUPFAM" id="SSF103473">
    <property type="entry name" value="MFS general substrate transporter"/>
    <property type="match status" value="1"/>
</dbReference>
<feature type="transmembrane region" description="Helical" evidence="6">
    <location>
        <begin position="355"/>
        <end position="374"/>
    </location>
</feature>
<dbReference type="Proteomes" id="UP000184603">
    <property type="component" value="Unassembled WGS sequence"/>
</dbReference>
<evidence type="ECO:0000256" key="1">
    <source>
        <dbReference type="ARBA" id="ARBA00004141"/>
    </source>
</evidence>
<proteinExistence type="predicted"/>
<reference evidence="8 9" key="1">
    <citation type="submission" date="2016-12" db="EMBL/GenBank/DDBJ databases">
        <authorList>
            <person name="Song W.-J."/>
            <person name="Kurnit D.M."/>
        </authorList>
    </citation>
    <scope>NUCLEOTIDE SEQUENCE [LARGE SCALE GENOMIC DNA]</scope>
    <source>
        <strain evidence="8 9">DSM 18488</strain>
    </source>
</reference>
<evidence type="ECO:0000256" key="4">
    <source>
        <dbReference type="ARBA" id="ARBA00022989"/>
    </source>
</evidence>
<organism evidence="8 9">
    <name type="scientific">Desulfopila aestuarii DSM 18488</name>
    <dbReference type="NCBI Taxonomy" id="1121416"/>
    <lineage>
        <taxon>Bacteria</taxon>
        <taxon>Pseudomonadati</taxon>
        <taxon>Thermodesulfobacteriota</taxon>
        <taxon>Desulfobulbia</taxon>
        <taxon>Desulfobulbales</taxon>
        <taxon>Desulfocapsaceae</taxon>
        <taxon>Desulfopila</taxon>
    </lineage>
</organism>
<sequence>MEQQSQADKSLERSALFVATLTSFIAPFMISSVNVALPTIQAELQMNAVQLSWIATSYLLAVAVVLLPAGKIADIKGRKRVFGTGLVVYTIGAGLAAFSNSGSMLIGLRVVQGLGTAMFLTTGMAILTSIFPPERRGRVIGIYVAAVYVGLSVGPFAGGYITQYLGWRSIFLLMIPFGLLSLYLTFRFLKGEWYGEPGQKLDIFGCILYGVAIMAVVYGATRLLTATGAGLLIGGIVGLALFVKQQGRSHYPVFDVTLFVANKGFAYSSYAALLNYSATFGVTFLLSLYLQYIKGMSPQTAGSVLMAQPVMMALLSPLAGRLSDRIEPRILATTGMSITVLCVFLFSRLGPSTPTSFIIANLILLGTGFSLFSSPNMSAMMGAVEKRQYGLASGLVATMRLLGQMFSMAVVTVVLAILVGREAIAPENYDRFLLSVKTVFIISACFCAAGVYFSFSRGSMRAKNNPK</sequence>
<comment type="subcellular location">
    <subcellularLocation>
        <location evidence="1">Membrane</location>
        <topology evidence="1">Multi-pass membrane protein</topology>
    </subcellularLocation>
</comment>
<dbReference type="InterPro" id="IPR036259">
    <property type="entry name" value="MFS_trans_sf"/>
</dbReference>
<feature type="transmembrane region" description="Helical" evidence="6">
    <location>
        <begin position="226"/>
        <end position="243"/>
    </location>
</feature>
<keyword evidence="5 6" id="KW-0472">Membrane</keyword>
<feature type="transmembrane region" description="Helical" evidence="6">
    <location>
        <begin position="301"/>
        <end position="318"/>
    </location>
</feature>
<evidence type="ECO:0000313" key="8">
    <source>
        <dbReference type="EMBL" id="SHO49335.1"/>
    </source>
</evidence>
<dbReference type="Pfam" id="PF07690">
    <property type="entry name" value="MFS_1"/>
    <property type="match status" value="2"/>
</dbReference>
<keyword evidence="4 6" id="KW-1133">Transmembrane helix</keyword>
<evidence type="ECO:0000256" key="6">
    <source>
        <dbReference type="SAM" id="Phobius"/>
    </source>
</evidence>
<keyword evidence="3 6" id="KW-0812">Transmembrane</keyword>
<feature type="transmembrane region" description="Helical" evidence="6">
    <location>
        <begin position="15"/>
        <end position="37"/>
    </location>
</feature>
<evidence type="ECO:0000256" key="2">
    <source>
        <dbReference type="ARBA" id="ARBA00022448"/>
    </source>
</evidence>